<dbReference type="PRINTS" id="PR00344">
    <property type="entry name" value="BCTRLSENSOR"/>
</dbReference>
<dbReference type="Pfam" id="PF08447">
    <property type="entry name" value="PAS_3"/>
    <property type="match status" value="1"/>
</dbReference>
<feature type="domain" description="PAC" evidence="10">
    <location>
        <begin position="225"/>
        <end position="277"/>
    </location>
</feature>
<dbReference type="CDD" id="cd17580">
    <property type="entry name" value="REC_2_DhkD-like"/>
    <property type="match status" value="1"/>
</dbReference>
<evidence type="ECO:0000259" key="10">
    <source>
        <dbReference type="PROSITE" id="PS50113"/>
    </source>
</evidence>
<feature type="domain" description="Response regulatory" evidence="8">
    <location>
        <begin position="13"/>
        <end position="130"/>
    </location>
</feature>
<dbReference type="InterPro" id="IPR005467">
    <property type="entry name" value="His_kinase_dom"/>
</dbReference>
<dbReference type="SMART" id="SM00388">
    <property type="entry name" value="HisKA"/>
    <property type="match status" value="1"/>
</dbReference>
<dbReference type="PANTHER" id="PTHR43047">
    <property type="entry name" value="TWO-COMPONENT HISTIDINE PROTEIN KINASE"/>
    <property type="match status" value="1"/>
</dbReference>
<evidence type="ECO:0000256" key="2">
    <source>
        <dbReference type="ARBA" id="ARBA00012438"/>
    </source>
</evidence>
<keyword evidence="3 6" id="KW-0597">Phosphoprotein</keyword>
<evidence type="ECO:0000256" key="5">
    <source>
        <dbReference type="ARBA" id="ARBA00022777"/>
    </source>
</evidence>
<dbReference type="SMART" id="SM00448">
    <property type="entry name" value="REC"/>
    <property type="match status" value="1"/>
</dbReference>
<evidence type="ECO:0000256" key="1">
    <source>
        <dbReference type="ARBA" id="ARBA00000085"/>
    </source>
</evidence>
<dbReference type="Proteomes" id="UP001206572">
    <property type="component" value="Unassembled WGS sequence"/>
</dbReference>
<dbReference type="InterPro" id="IPR003661">
    <property type="entry name" value="HisK_dim/P_dom"/>
</dbReference>
<keyword evidence="11" id="KW-0547">Nucleotide-binding</keyword>
<comment type="catalytic activity">
    <reaction evidence="1">
        <text>ATP + protein L-histidine = ADP + protein N-phospho-L-histidine.</text>
        <dbReference type="EC" id="2.7.13.3"/>
    </reaction>
</comment>
<evidence type="ECO:0000259" key="8">
    <source>
        <dbReference type="PROSITE" id="PS50110"/>
    </source>
</evidence>
<dbReference type="GO" id="GO:0005524">
    <property type="term" value="F:ATP binding"/>
    <property type="evidence" value="ECO:0007669"/>
    <property type="project" value="UniProtKB-KW"/>
</dbReference>
<dbReference type="InterPro" id="IPR036097">
    <property type="entry name" value="HisK_dim/P_sf"/>
</dbReference>
<evidence type="ECO:0000256" key="6">
    <source>
        <dbReference type="PROSITE-ProRule" id="PRU00169"/>
    </source>
</evidence>
<feature type="domain" description="Histidine kinase" evidence="7">
    <location>
        <begin position="422"/>
        <end position="640"/>
    </location>
</feature>
<dbReference type="NCBIfam" id="TIGR00229">
    <property type="entry name" value="sensory_box"/>
    <property type="match status" value="1"/>
</dbReference>
<evidence type="ECO:0000313" key="11">
    <source>
        <dbReference type="EMBL" id="MCS0598939.1"/>
    </source>
</evidence>
<proteinExistence type="predicted"/>
<evidence type="ECO:0000256" key="4">
    <source>
        <dbReference type="ARBA" id="ARBA00022679"/>
    </source>
</evidence>
<dbReference type="PROSITE" id="PS50110">
    <property type="entry name" value="RESPONSE_REGULATORY"/>
    <property type="match status" value="2"/>
</dbReference>
<dbReference type="Gene3D" id="3.40.50.2300">
    <property type="match status" value="1"/>
</dbReference>
<comment type="caution">
    <text evidence="6">Lacks conserved residue(s) required for the propagation of feature annotation.</text>
</comment>
<dbReference type="Gene3D" id="3.30.565.10">
    <property type="entry name" value="Histidine kinase-like ATPase, C-terminal domain"/>
    <property type="match status" value="1"/>
</dbReference>
<dbReference type="SMART" id="SM00387">
    <property type="entry name" value="HATPase_c"/>
    <property type="match status" value="1"/>
</dbReference>
<dbReference type="InterPro" id="IPR003594">
    <property type="entry name" value="HATPase_dom"/>
</dbReference>
<dbReference type="RefSeq" id="WP_258829939.1">
    <property type="nucleotide sequence ID" value="NZ_JANUHA010000020.1"/>
</dbReference>
<feature type="modified residue" description="4-aspartylphosphate" evidence="6">
    <location>
        <position position="713"/>
    </location>
</feature>
<dbReference type="CDD" id="cd00130">
    <property type="entry name" value="PAS"/>
    <property type="match status" value="1"/>
</dbReference>
<dbReference type="InterPro" id="IPR001789">
    <property type="entry name" value="Sig_transdc_resp-reg_receiver"/>
</dbReference>
<dbReference type="PANTHER" id="PTHR43047:SF72">
    <property type="entry name" value="OSMOSENSING HISTIDINE PROTEIN KINASE SLN1"/>
    <property type="match status" value="1"/>
</dbReference>
<keyword evidence="5" id="KW-0418">Kinase</keyword>
<feature type="domain" description="Response regulatory" evidence="8">
    <location>
        <begin position="664"/>
        <end position="779"/>
    </location>
</feature>
<dbReference type="EMBL" id="JANUHA010000020">
    <property type="protein sequence ID" value="MCS0598939.1"/>
    <property type="molecule type" value="Genomic_DNA"/>
</dbReference>
<gene>
    <name evidence="11" type="ORF">NX780_21570</name>
</gene>
<dbReference type="InterPro" id="IPR004358">
    <property type="entry name" value="Sig_transdc_His_kin-like_C"/>
</dbReference>
<dbReference type="SUPFAM" id="SSF55874">
    <property type="entry name" value="ATPase domain of HSP90 chaperone/DNA topoisomerase II/histidine kinase"/>
    <property type="match status" value="1"/>
</dbReference>
<evidence type="ECO:0000256" key="3">
    <source>
        <dbReference type="ARBA" id="ARBA00022553"/>
    </source>
</evidence>
<keyword evidence="12" id="KW-1185">Reference proteome</keyword>
<dbReference type="Gene3D" id="3.30.450.20">
    <property type="entry name" value="PAS domain"/>
    <property type="match status" value="2"/>
</dbReference>
<evidence type="ECO:0000259" key="7">
    <source>
        <dbReference type="PROSITE" id="PS50109"/>
    </source>
</evidence>
<keyword evidence="11" id="KW-0067">ATP-binding</keyword>
<sequence length="779" mass="84368">MNAASSTYPKRASVLLVCGRPDSDPAVLQVMAVMGESIVRARSHIEALALVREQDFALILVGYPGDLDALADTIRQVRGNRRSSHTPVVALALPEHAGFSFEPLYEAGAIAVLTEPLSPVILRAKARFYIEAFEAMVQRGRAETALVDTRSRLEAIIDAAELGVWNWDVRSDRVSGDARMASMFGIDPALPEGCPVGAYFAAFHPDDVAPTRAVLAQALVRGGLYDATFRVRRVEGGWRWVIARGQVEHDAHGAPCRLRGVVIDATRQFEAEQQLRLSEERYRTLFDSIDEGVCVIEMLYDSGGQPCDYRFLETNPAFVKQTGLSDAIGRTMRQLAPGHERHWFEIYGRVATTGEAARFENEARELGRWYDVYAARIGPAEQHRVAVVFNDVTERRRGENALRKMADDLAEANRQKTEFLATLAHELRNPLAPIRSGLQFIRRAPGDAAAVSRVYDIMERQLGHLVNLVDDLLDVARITRGQIELRRERIDLAAVLSAAVETSMPLIEAARHHLDVRRPREPLVVDADLTRMTQVVSNLLNNAARYTPRGGSIVLAAERDGNEAVIAVSDNGIGIDPASLDDVFRMFTQVGESRQQAAGGLGIGLSLVRSLVELHGGSVTASSAGTNAGSVFTVRLPLASGEASLPSGHAAAAAPAAPVREGLRVLVVDDNRDAAETLSALLSHAGHSAPVANDGHQALRMLTSFQPHVVFLDLGMPGMSGYEVAAAIRRDPGNAGVRLVALTGWGGEADRERTAQAGFDRHLTKPATAEAIEGVLAGL</sequence>
<comment type="caution">
    <text evidence="11">The sequence shown here is derived from an EMBL/GenBank/DDBJ whole genome shotgun (WGS) entry which is preliminary data.</text>
</comment>
<dbReference type="InterPro" id="IPR036890">
    <property type="entry name" value="HATPase_C_sf"/>
</dbReference>
<dbReference type="InterPro" id="IPR000014">
    <property type="entry name" value="PAS"/>
</dbReference>
<dbReference type="PROSITE" id="PS50109">
    <property type="entry name" value="HIS_KIN"/>
    <property type="match status" value="1"/>
</dbReference>
<evidence type="ECO:0000313" key="12">
    <source>
        <dbReference type="Proteomes" id="UP001206572"/>
    </source>
</evidence>
<dbReference type="Pfam" id="PF00512">
    <property type="entry name" value="HisKA"/>
    <property type="match status" value="1"/>
</dbReference>
<protein>
    <recommendedName>
        <fullName evidence="2">histidine kinase</fullName>
        <ecNumber evidence="2">2.7.13.3</ecNumber>
    </recommendedName>
</protein>
<dbReference type="Pfam" id="PF02518">
    <property type="entry name" value="HATPase_c"/>
    <property type="match status" value="1"/>
</dbReference>
<name>A0ABT2ARU0_9BURK</name>
<dbReference type="Pfam" id="PF00072">
    <property type="entry name" value="Response_reg"/>
    <property type="match status" value="1"/>
</dbReference>
<evidence type="ECO:0000259" key="9">
    <source>
        <dbReference type="PROSITE" id="PS50112"/>
    </source>
</evidence>
<dbReference type="EC" id="2.7.13.3" evidence="2"/>
<dbReference type="Pfam" id="PF13188">
    <property type="entry name" value="PAS_8"/>
    <property type="match status" value="1"/>
</dbReference>
<dbReference type="InterPro" id="IPR011006">
    <property type="entry name" value="CheY-like_superfamily"/>
</dbReference>
<reference evidence="11 12" key="1">
    <citation type="submission" date="2022-08" db="EMBL/GenBank/DDBJ databases">
        <title>Reclassification of Massilia species as members of the genera Telluria, Duganella, Pseudoduganella, Mokoshia gen. nov. and Zemynaea gen. nov. using orthogonal and non-orthogonal genome-based approaches.</title>
        <authorList>
            <person name="Bowman J.P."/>
        </authorList>
    </citation>
    <scope>NUCLEOTIDE SEQUENCE [LARGE SCALE GENOMIC DNA]</scope>
    <source>
        <strain evidence="11 12">JCM 31661</strain>
    </source>
</reference>
<organism evidence="11 12">
    <name type="scientific">Massilia agri</name>
    <dbReference type="NCBI Taxonomy" id="1886785"/>
    <lineage>
        <taxon>Bacteria</taxon>
        <taxon>Pseudomonadati</taxon>
        <taxon>Pseudomonadota</taxon>
        <taxon>Betaproteobacteria</taxon>
        <taxon>Burkholderiales</taxon>
        <taxon>Oxalobacteraceae</taxon>
        <taxon>Telluria group</taxon>
        <taxon>Massilia</taxon>
    </lineage>
</organism>
<dbReference type="PROSITE" id="PS50112">
    <property type="entry name" value="PAS"/>
    <property type="match status" value="1"/>
</dbReference>
<dbReference type="SUPFAM" id="SSF55785">
    <property type="entry name" value="PYP-like sensor domain (PAS domain)"/>
    <property type="match status" value="2"/>
</dbReference>
<feature type="domain" description="PAS" evidence="9">
    <location>
        <begin position="149"/>
        <end position="222"/>
    </location>
</feature>
<dbReference type="CDD" id="cd00082">
    <property type="entry name" value="HisKA"/>
    <property type="match status" value="1"/>
</dbReference>
<dbReference type="InterPro" id="IPR013655">
    <property type="entry name" value="PAS_fold_3"/>
</dbReference>
<dbReference type="SUPFAM" id="SSF52172">
    <property type="entry name" value="CheY-like"/>
    <property type="match status" value="2"/>
</dbReference>
<dbReference type="PROSITE" id="PS50113">
    <property type="entry name" value="PAC"/>
    <property type="match status" value="1"/>
</dbReference>
<dbReference type="InterPro" id="IPR035965">
    <property type="entry name" value="PAS-like_dom_sf"/>
</dbReference>
<dbReference type="InterPro" id="IPR000700">
    <property type="entry name" value="PAS-assoc_C"/>
</dbReference>
<dbReference type="SUPFAM" id="SSF47384">
    <property type="entry name" value="Homodimeric domain of signal transducing histidine kinase"/>
    <property type="match status" value="1"/>
</dbReference>
<dbReference type="Gene3D" id="1.10.287.130">
    <property type="match status" value="1"/>
</dbReference>
<keyword evidence="4" id="KW-0808">Transferase</keyword>
<accession>A0ABT2ARU0</accession>